<dbReference type="PIRSF" id="PIRSF000868">
    <property type="entry name" value="14-3-3"/>
    <property type="match status" value="1"/>
</dbReference>
<dbReference type="FunFam" id="1.20.190.20:FF:000001">
    <property type="entry name" value="14-3-3 gamma 1"/>
    <property type="match status" value="1"/>
</dbReference>
<dbReference type="PRINTS" id="PR00305">
    <property type="entry name" value="1433ZETA"/>
</dbReference>
<feature type="site" description="Interaction with phosphoserine on interacting protein" evidence="2">
    <location>
        <position position="57"/>
    </location>
</feature>
<proteinExistence type="inferred from homology"/>
<organism evidence="6 7">
    <name type="scientific">Rotaria sordida</name>
    <dbReference type="NCBI Taxonomy" id="392033"/>
    <lineage>
        <taxon>Eukaryota</taxon>
        <taxon>Metazoa</taxon>
        <taxon>Spiralia</taxon>
        <taxon>Gnathifera</taxon>
        <taxon>Rotifera</taxon>
        <taxon>Eurotatoria</taxon>
        <taxon>Bdelloidea</taxon>
        <taxon>Philodinida</taxon>
        <taxon>Philodinidae</taxon>
        <taxon>Rotaria</taxon>
    </lineage>
</organism>
<dbReference type="PANTHER" id="PTHR18860">
    <property type="entry name" value="14-3-3 PROTEIN"/>
    <property type="match status" value="1"/>
</dbReference>
<sequence length="242" mass="27948">MTNKDEQVELAKLAECAERYADMVTAMKRVAESNSELTKEECNLLSVAYKNVIGAHRLSWRSMSIIEQKAEGKQQMAKEYREMIESELKDICHELLTLLDKYLIPKATTVESKISYLKMKGDYYRYLAEVAIGDERQKMAEESQRAYKDGFDVAKNQMPATHPIRLGLVLNFSVFHYEILNEPNVACRLAKQAFDDALAELDSIDEHSYRDITLIMQLLRDNLSLWTSDESYIDNVNQLEEQ</sequence>
<dbReference type="EMBL" id="CAJNOU010005677">
    <property type="protein sequence ID" value="CAF1485385.1"/>
    <property type="molecule type" value="Genomic_DNA"/>
</dbReference>
<dbReference type="OrthoDB" id="10260625at2759"/>
<dbReference type="EMBL" id="CAJNOU010005677">
    <property type="protein sequence ID" value="CAF1485381.1"/>
    <property type="molecule type" value="Genomic_DNA"/>
</dbReference>
<reference evidence="6" key="1">
    <citation type="submission" date="2021-02" db="EMBL/GenBank/DDBJ databases">
        <authorList>
            <person name="Nowell W R."/>
        </authorList>
    </citation>
    <scope>NUCLEOTIDE SEQUENCE</scope>
</reference>
<comment type="similarity">
    <text evidence="1">Belongs to the 14-3-3 family.</text>
</comment>
<evidence type="ECO:0000313" key="5">
    <source>
        <dbReference type="EMBL" id="CAF1352154.1"/>
    </source>
</evidence>
<evidence type="ECO:0000256" key="2">
    <source>
        <dbReference type="PIRSR" id="PIRSR000868-1"/>
    </source>
</evidence>
<evidence type="ECO:0000313" key="4">
    <source>
        <dbReference type="EMBL" id="CAF1332950.1"/>
    </source>
</evidence>
<dbReference type="Proteomes" id="UP000663882">
    <property type="component" value="Unassembled WGS sequence"/>
</dbReference>
<name>A0A815S308_9BILA</name>
<dbReference type="EMBL" id="CAJNOT010002642">
    <property type="protein sequence ID" value="CAF1332950.1"/>
    <property type="molecule type" value="Genomic_DNA"/>
</dbReference>
<dbReference type="Gene3D" id="1.20.190.20">
    <property type="entry name" value="14-3-3 domain"/>
    <property type="match status" value="1"/>
</dbReference>
<evidence type="ECO:0000313" key="7">
    <source>
        <dbReference type="Proteomes" id="UP000663889"/>
    </source>
</evidence>
<feature type="site" description="Interaction with phosphoserine on interacting protein" evidence="2">
    <location>
        <position position="125"/>
    </location>
</feature>
<dbReference type="SUPFAM" id="SSF48445">
    <property type="entry name" value="14-3-3 protein"/>
    <property type="match status" value="1"/>
</dbReference>
<dbReference type="InterPro" id="IPR023410">
    <property type="entry name" value="14-3-3_domain"/>
</dbReference>
<protein>
    <recommendedName>
        <fullName evidence="3">14-3-3 domain-containing protein</fullName>
    </recommendedName>
</protein>
<dbReference type="InterPro" id="IPR000308">
    <property type="entry name" value="14-3-3"/>
</dbReference>
<dbReference type="Proteomes" id="UP000663889">
    <property type="component" value="Unassembled WGS sequence"/>
</dbReference>
<dbReference type="InterPro" id="IPR036815">
    <property type="entry name" value="14-3-3_dom_sf"/>
</dbReference>
<feature type="domain" description="14-3-3" evidence="3">
    <location>
        <begin position="4"/>
        <end position="241"/>
    </location>
</feature>
<accession>A0A815S308</accession>
<dbReference type="AlphaFoldDB" id="A0A815S308"/>
<evidence type="ECO:0000313" key="6">
    <source>
        <dbReference type="EMBL" id="CAF1485381.1"/>
    </source>
</evidence>
<dbReference type="EMBL" id="CAJNOO010003731">
    <property type="protein sequence ID" value="CAF1352154.1"/>
    <property type="molecule type" value="Genomic_DNA"/>
</dbReference>
<evidence type="ECO:0000259" key="3">
    <source>
        <dbReference type="SMART" id="SM00101"/>
    </source>
</evidence>
<dbReference type="Pfam" id="PF00244">
    <property type="entry name" value="14-3-3"/>
    <property type="match status" value="1"/>
</dbReference>
<evidence type="ECO:0000256" key="1">
    <source>
        <dbReference type="ARBA" id="ARBA00006141"/>
    </source>
</evidence>
<gene>
    <name evidence="5" type="ORF">RFH988_LOCUS32359</name>
    <name evidence="6" type="ORF">SEV965_LOCUS35306</name>
    <name evidence="4" type="ORF">ZHD862_LOCUS29627</name>
</gene>
<dbReference type="Proteomes" id="UP000663864">
    <property type="component" value="Unassembled WGS sequence"/>
</dbReference>
<dbReference type="SMART" id="SM00101">
    <property type="entry name" value="14_3_3"/>
    <property type="match status" value="1"/>
</dbReference>
<comment type="caution">
    <text evidence="6">The sequence shown here is derived from an EMBL/GenBank/DDBJ whole genome shotgun (WGS) entry which is preliminary data.</text>
</comment>